<reference evidence="3" key="1">
    <citation type="submission" date="2019-11" db="EMBL/GenBank/DDBJ databases">
        <authorList>
            <person name="Feng L."/>
        </authorList>
    </citation>
    <scope>NUCLEOTIDE SEQUENCE</scope>
    <source>
        <strain evidence="3">BcaccaeLFYP20</strain>
    </source>
</reference>
<evidence type="ECO:0000313" key="3">
    <source>
        <dbReference type="EMBL" id="VYT32623.1"/>
    </source>
</evidence>
<feature type="compositionally biased region" description="Basic and acidic residues" evidence="1">
    <location>
        <begin position="494"/>
        <end position="519"/>
    </location>
</feature>
<gene>
    <name evidence="3" type="ORF">BCLFYP20_03213</name>
</gene>
<protein>
    <submittedName>
        <fullName evidence="3">Relaxase/Mobilisation nuclease domain protein</fullName>
    </submittedName>
</protein>
<dbReference type="RefSeq" id="WP_005680807.1">
    <property type="nucleotide sequence ID" value="NZ_CABMOQ010000006.1"/>
</dbReference>
<dbReference type="EMBL" id="CACRTB010000035">
    <property type="protein sequence ID" value="VYT32623.1"/>
    <property type="molecule type" value="Genomic_DNA"/>
</dbReference>
<name>A0A6N2VSH1_9BACE</name>
<organism evidence="3">
    <name type="scientific">Bacteroides caccae</name>
    <dbReference type="NCBI Taxonomy" id="47678"/>
    <lineage>
        <taxon>Bacteria</taxon>
        <taxon>Pseudomonadati</taxon>
        <taxon>Bacteroidota</taxon>
        <taxon>Bacteroidia</taxon>
        <taxon>Bacteroidales</taxon>
        <taxon>Bacteroidaceae</taxon>
        <taxon>Bacteroides</taxon>
    </lineage>
</organism>
<evidence type="ECO:0000259" key="2">
    <source>
        <dbReference type="Pfam" id="PF03432"/>
    </source>
</evidence>
<dbReference type="AlphaFoldDB" id="A0A6N2VSH1"/>
<feature type="region of interest" description="Disordered" evidence="1">
    <location>
        <begin position="461"/>
        <end position="519"/>
    </location>
</feature>
<proteinExistence type="predicted"/>
<feature type="domain" description="MobA/VirD2-like nuclease" evidence="2">
    <location>
        <begin position="44"/>
        <end position="147"/>
    </location>
</feature>
<dbReference type="InterPro" id="IPR005094">
    <property type="entry name" value="Endonuclease_MobA/VirD2"/>
</dbReference>
<accession>A0A6N2VSH1</accession>
<dbReference type="Pfam" id="PF03432">
    <property type="entry name" value="Relaxase"/>
    <property type="match status" value="1"/>
</dbReference>
<dbReference type="GeneID" id="75114217"/>
<evidence type="ECO:0000256" key="1">
    <source>
        <dbReference type="SAM" id="MobiDB-lite"/>
    </source>
</evidence>
<sequence length="519" mass="59608">MIVTILPGSSDFHAVGYNERKVSKGVARLLEMQNFGALGTFGKPTPDELVKYLQEYTSRNSRIRKAQYHVAFSCKGHERSESEMLEFAHRYLQEMGYGEPEQPLLVYSHYDTDNTHLHIVTSRISPDGKKIAHDHERRRSQEVIDRLLGNDRKQKTDDDIAAAKKYTISSFAQFKAVMVSMGYEVYQKDGTVFVKQGGTVQRKLPLSDIEVLYKSGYRERARCRQLRSILKKYRDISTNKEELQKELKAKFGIDLVFFGKKDAAYGYMLIDHASQTVIHGARVLSVDELLDFATPEERFNRIEDFIDRLLTLNPKTTQSEIYGKIRKQHAYIKKGVIYFNGQSRLLKPFMAEAIDRNNRIAWVEKFKPSTEAERDLLCGIFKVNRPDLVSLSSERTTAYADAVNRLRAVFEDETVTSVKGGLYAEGFTIRQDENATYAVNFKQHIIVNLTEEGLDLERLKRKAPRQQRQHPSATPTHKPLSRYVKLRDSGSGSHSEKREWEVGQKDGYGEVDDGRSLKR</sequence>